<dbReference type="EMBL" id="RFLV01000007">
    <property type="protein sequence ID" value="TIH06433.1"/>
    <property type="molecule type" value="Genomic_DNA"/>
</dbReference>
<evidence type="ECO:0000313" key="2">
    <source>
        <dbReference type="EMBL" id="TIH06433.1"/>
    </source>
</evidence>
<keyword evidence="3" id="KW-1185">Reference proteome</keyword>
<sequence length="202" mass="21709">MPTLNYLSLLILSSVLLTACSKQVQNEALSNDSRATQITQEGVPGGVATQVEEINAVVSAINYATSSVTLEDAQGHQRDFKASSEMIDLQRLKVGDKVNATVVLEQMIYLRDTATASTDSAADILATTPANAKPGMLVAESVEIIAVVKAIDTTQQTATLEFGDGTRKTVKVRPDVQLKTEHLNRQVMIRLSSALAIRVQPE</sequence>
<name>A0A4T1ZQP7_9PSED</name>
<comment type="caution">
    <text evidence="2">The sequence shown here is derived from an EMBL/GenBank/DDBJ whole genome shotgun (WGS) entry which is preliminary data.</text>
</comment>
<gene>
    <name evidence="2" type="ORF">D8779_20180</name>
</gene>
<keyword evidence="1" id="KW-0732">Signal</keyword>
<dbReference type="RefSeq" id="WP_136666404.1">
    <property type="nucleotide sequence ID" value="NZ_CP173421.1"/>
</dbReference>
<accession>A0A4T1ZQP7</accession>
<organism evidence="2 3">
    <name type="scientific">Pseudomonas leptonychotis</name>
    <dbReference type="NCBI Taxonomy" id="2448482"/>
    <lineage>
        <taxon>Bacteria</taxon>
        <taxon>Pseudomonadati</taxon>
        <taxon>Pseudomonadota</taxon>
        <taxon>Gammaproteobacteria</taxon>
        <taxon>Pseudomonadales</taxon>
        <taxon>Pseudomonadaceae</taxon>
        <taxon>Pseudomonas</taxon>
    </lineage>
</organism>
<evidence type="ECO:0000256" key="1">
    <source>
        <dbReference type="SAM" id="SignalP"/>
    </source>
</evidence>
<reference evidence="2 3" key="1">
    <citation type="submission" date="2018-10" db="EMBL/GenBank/DDBJ databases">
        <title>Pseudomonas leptonychotis sp. nov., isolated from Weddell seals in Antarctica.</title>
        <authorList>
            <person name="Novakova D."/>
            <person name="Svec P."/>
            <person name="Kralova S."/>
            <person name="Kristofova L."/>
            <person name="Zeman M."/>
            <person name="Pantucek R."/>
            <person name="Maslanova I."/>
            <person name="Sedlacek I."/>
        </authorList>
    </citation>
    <scope>NUCLEOTIDE SEQUENCE [LARGE SCALE GENOMIC DNA]</scope>
    <source>
        <strain evidence="2 3">CCM 8849</strain>
    </source>
</reference>
<evidence type="ECO:0008006" key="4">
    <source>
        <dbReference type="Google" id="ProtNLM"/>
    </source>
</evidence>
<dbReference type="Proteomes" id="UP000307541">
    <property type="component" value="Unassembled WGS sequence"/>
</dbReference>
<feature type="signal peptide" evidence="1">
    <location>
        <begin position="1"/>
        <end position="19"/>
    </location>
</feature>
<feature type="chain" id="PRO_5020771094" description="HlyD family efflux transporter periplasmic adaptor subunit" evidence="1">
    <location>
        <begin position="20"/>
        <end position="202"/>
    </location>
</feature>
<dbReference type="OrthoDB" id="6868511at2"/>
<evidence type="ECO:0000313" key="3">
    <source>
        <dbReference type="Proteomes" id="UP000307541"/>
    </source>
</evidence>
<proteinExistence type="predicted"/>
<dbReference type="AlphaFoldDB" id="A0A4T1ZQP7"/>
<protein>
    <recommendedName>
        <fullName evidence="4">HlyD family efflux transporter periplasmic adaptor subunit</fullName>
    </recommendedName>
</protein>